<reference evidence="2 3" key="1">
    <citation type="submission" date="2016-11" db="EMBL/GenBank/DDBJ databases">
        <authorList>
            <person name="Jaros S."/>
            <person name="Januszkiewicz K."/>
            <person name="Wedrychowicz H."/>
        </authorList>
    </citation>
    <scope>NUCLEOTIDE SEQUENCE [LARGE SCALE GENOMIC DNA]</scope>
    <source>
        <strain evidence="2 3">DSM 21986</strain>
    </source>
</reference>
<proteinExistence type="inferred from homology"/>
<dbReference type="EMBL" id="FQUS01000006">
    <property type="protein sequence ID" value="SHF21738.1"/>
    <property type="molecule type" value="Genomic_DNA"/>
</dbReference>
<dbReference type="OrthoDB" id="9801753at2"/>
<dbReference type="NCBIfam" id="TIGR00278">
    <property type="entry name" value="membrane protein insertion efficiency factor YidD"/>
    <property type="match status" value="1"/>
</dbReference>
<dbReference type="PANTHER" id="PTHR33383:SF1">
    <property type="entry name" value="MEMBRANE PROTEIN INSERTION EFFICIENCY FACTOR-RELATED"/>
    <property type="match status" value="1"/>
</dbReference>
<dbReference type="HAMAP" id="MF_00386">
    <property type="entry name" value="UPF0161_YidD"/>
    <property type="match status" value="1"/>
</dbReference>
<sequence length="77" mass="8980">MKYLFIGLIRAYRLVISPWMPDSCRYHPTCSAYSMEAFRRHGAIKGLWLTVKRISRCHPWGDGGYDPVPESKTETKF</sequence>
<dbReference type="InterPro" id="IPR002696">
    <property type="entry name" value="Membr_insert_effic_factor_YidD"/>
</dbReference>
<comment type="similarity">
    <text evidence="1">Belongs to the UPF0161 family.</text>
</comment>
<evidence type="ECO:0000313" key="2">
    <source>
        <dbReference type="EMBL" id="SHF21738.1"/>
    </source>
</evidence>
<dbReference type="AlphaFoldDB" id="A0A1M4ZUP2"/>
<keyword evidence="1" id="KW-0472">Membrane</keyword>
<dbReference type="GO" id="GO:0005886">
    <property type="term" value="C:plasma membrane"/>
    <property type="evidence" value="ECO:0007669"/>
    <property type="project" value="UniProtKB-SubCell"/>
</dbReference>
<keyword evidence="1" id="KW-1003">Cell membrane</keyword>
<evidence type="ECO:0000313" key="3">
    <source>
        <dbReference type="Proteomes" id="UP000184041"/>
    </source>
</evidence>
<dbReference type="Proteomes" id="UP000184041">
    <property type="component" value="Unassembled WGS sequence"/>
</dbReference>
<dbReference type="Pfam" id="PF01809">
    <property type="entry name" value="YidD"/>
    <property type="match status" value="1"/>
</dbReference>
<accession>A0A1M4ZUP2</accession>
<dbReference type="SMART" id="SM01234">
    <property type="entry name" value="Haemolytic"/>
    <property type="match status" value="1"/>
</dbReference>
<dbReference type="RefSeq" id="WP_073061621.1">
    <property type="nucleotide sequence ID" value="NZ_FQUS01000006.1"/>
</dbReference>
<organism evidence="2 3">
    <name type="scientific">Fodinibius roseus</name>
    <dbReference type="NCBI Taxonomy" id="1194090"/>
    <lineage>
        <taxon>Bacteria</taxon>
        <taxon>Pseudomonadati</taxon>
        <taxon>Balneolota</taxon>
        <taxon>Balneolia</taxon>
        <taxon>Balneolales</taxon>
        <taxon>Balneolaceae</taxon>
        <taxon>Fodinibius</taxon>
    </lineage>
</organism>
<evidence type="ECO:0000256" key="1">
    <source>
        <dbReference type="HAMAP-Rule" id="MF_00386"/>
    </source>
</evidence>
<protein>
    <recommendedName>
        <fullName evidence="1">Putative membrane protein insertion efficiency factor</fullName>
    </recommendedName>
</protein>
<dbReference type="STRING" id="1194090.SAMN05443144_106142"/>
<dbReference type="PANTHER" id="PTHR33383">
    <property type="entry name" value="MEMBRANE PROTEIN INSERTION EFFICIENCY FACTOR-RELATED"/>
    <property type="match status" value="1"/>
</dbReference>
<name>A0A1M4ZUP2_9BACT</name>
<comment type="function">
    <text evidence="1">Could be involved in insertion of integral membrane proteins into the membrane.</text>
</comment>
<gene>
    <name evidence="2" type="ORF">SAMN05443144_106142</name>
</gene>
<keyword evidence="3" id="KW-1185">Reference proteome</keyword>
<comment type="subcellular location">
    <subcellularLocation>
        <location evidence="1">Cell membrane</location>
        <topology evidence="1">Peripheral membrane protein</topology>
        <orientation evidence="1">Cytoplasmic side</orientation>
    </subcellularLocation>
</comment>